<gene>
    <name evidence="1" type="ordered locus">CFU_3112</name>
</gene>
<protein>
    <submittedName>
        <fullName evidence="1">Regulatory protein</fullName>
    </submittedName>
</protein>
<dbReference type="EMBL" id="CP002745">
    <property type="protein sequence ID" value="AEK62937.1"/>
    <property type="molecule type" value="Genomic_DNA"/>
</dbReference>
<dbReference type="eggNOG" id="COG4255">
    <property type="taxonomic scope" value="Bacteria"/>
</dbReference>
<reference evidence="1 2" key="2">
    <citation type="journal article" date="2006" name="J. Microbiol. Methods">
        <title>Genomic flank-sequencing of plasposon insertion sites for rapid identification of functional genes.</title>
        <authorList>
            <person name="Leveau J.H."/>
            <person name="Gerards S."/>
            <person name="Fritsche K."/>
            <person name="Zondag G."/>
            <person name="van Veen J.A."/>
        </authorList>
    </citation>
    <scope>NUCLEOTIDE SEQUENCE [LARGE SCALE GENOMIC DNA]</scope>
    <source>
        <strain evidence="1 2">Ter331</strain>
    </source>
</reference>
<evidence type="ECO:0000313" key="2">
    <source>
        <dbReference type="Proteomes" id="UP000008392"/>
    </source>
</evidence>
<reference evidence="1 2" key="1">
    <citation type="journal article" date="2004" name="Environ. Microbiol.">
        <title>Phylogeny-function analysis of (meta)genomic libraries: screening for expression of ribosomal RNA genes by large-insert library fluorescent in situ hybridization (LIL-FISH).</title>
        <authorList>
            <person name="Leveau J.H."/>
            <person name="Gerards S."/>
            <person name="de Boer W."/>
            <person name="van Veen J.A."/>
        </authorList>
    </citation>
    <scope>NUCLEOTIDE SEQUENCE [LARGE SCALE GENOMIC DNA]</scope>
    <source>
        <strain evidence="1 2">Ter331</strain>
    </source>
</reference>
<dbReference type="PIRSF" id="PIRSF015283">
    <property type="entry name" value="Regulatory_RpfE"/>
    <property type="match status" value="1"/>
</dbReference>
<dbReference type="STRING" id="1005048.CFU_3112"/>
<proteinExistence type="predicted"/>
<reference evidence="1 2" key="3">
    <citation type="journal article" date="2008" name="FEMS Microbiol. Ecol.">
        <title>Identification and characterization of genes underlying chitinolysis in Collimonas fungivorans Ter331.</title>
        <authorList>
            <person name="Fritsche K."/>
            <person name="de Boer W."/>
            <person name="Gerards S."/>
            <person name="van den Berg M."/>
            <person name="van Veen J.A."/>
            <person name="Leveau J.H."/>
        </authorList>
    </citation>
    <scope>NUCLEOTIDE SEQUENCE [LARGE SCALE GENOMIC DNA]</scope>
    <source>
        <strain evidence="1 2">Ter331</strain>
    </source>
</reference>
<keyword evidence="2" id="KW-1185">Reference proteome</keyword>
<dbReference type="Proteomes" id="UP000008392">
    <property type="component" value="Chromosome"/>
</dbReference>
<dbReference type="HOGENOM" id="CLU_037503_1_0_4"/>
<name>G0ACR3_COLFT</name>
<dbReference type="InterPro" id="IPR016631">
    <property type="entry name" value="Regulatory_RpfE"/>
</dbReference>
<evidence type="ECO:0000313" key="1">
    <source>
        <dbReference type="EMBL" id="AEK62937.1"/>
    </source>
</evidence>
<reference evidence="2" key="6">
    <citation type="submission" date="2011-05" db="EMBL/GenBank/DDBJ databases">
        <title>Complete sequence of Collimonas fungivorans Ter331.</title>
        <authorList>
            <person name="Leveau J.H."/>
        </authorList>
    </citation>
    <scope>NUCLEOTIDE SEQUENCE [LARGE SCALE GENOMIC DNA]</scope>
    <source>
        <strain evidence="2">Ter331</strain>
    </source>
</reference>
<dbReference type="KEGG" id="cfu:CFU_3112"/>
<dbReference type="AlphaFoldDB" id="G0ACR3"/>
<sequence length="406" mass="45174">MHSWRIRTGRRRFTTIPSFYASRAIRVGKGKSTQDPGMPYNRAMSHLDILLPFGLPPPELARDLLRELKLPALATLMARAKTGPRRQAFDDFARALPHEMWLTSQFSLPAFEPVAPGQDNQNSPALACAAMRAMGLSAEKGAWFMLHPAHIHIARDHLVLTDIRQIGLSDAESRELFDAALPLFAEVGRELVYGDAGTWFLRADDWQGLLSSTPDATCGHNIDIWMPKGSGDQAWRKLQNEVQMLWFAHPLNERREMQGRQTVNSLWLWGGAVAQPCVPGQREVFNLPDGFAGLGQYAKAAYAGIGISEVIAARPGHGLLTLSQLIQPALTGEWSDWLRQLQTLESTCFAPLLQAMQQRRLDSLSLIVTDSGHTLEMSTTRLSLKKFWLKPALTGLLPLHPSSHLL</sequence>
<organism evidence="1 2">
    <name type="scientific">Collimonas fungivorans (strain Ter331)</name>
    <dbReference type="NCBI Taxonomy" id="1005048"/>
    <lineage>
        <taxon>Bacteria</taxon>
        <taxon>Pseudomonadati</taxon>
        <taxon>Pseudomonadota</taxon>
        <taxon>Betaproteobacteria</taxon>
        <taxon>Burkholderiales</taxon>
        <taxon>Oxalobacteraceae</taxon>
        <taxon>Collimonas</taxon>
    </lineage>
</organism>
<accession>G0ACR3</accession>
<reference evidence="1 2" key="5">
    <citation type="journal article" date="2011" name="ISME J.">
        <title>Dual transcriptional profiling of a bacterial/fungal confrontation: Collimonas fungivorans versus Aspergillus niger.</title>
        <authorList>
            <person name="Mela F."/>
            <person name="Fritsche K."/>
            <person name="de Boer W."/>
            <person name="van Veen J.A."/>
            <person name="de Graaff L.H."/>
            <person name="van den Berg M."/>
            <person name="Leveau J.H."/>
        </authorList>
    </citation>
    <scope>NUCLEOTIDE SEQUENCE [LARGE SCALE GENOMIC DNA]</scope>
    <source>
        <strain evidence="1 2">Ter331</strain>
    </source>
</reference>
<reference evidence="1 2" key="4">
    <citation type="journal article" date="2010" name="Environ. Microbiol.">
        <title>The bacterial genus Collimonas: mycophagy, weathering and other adaptive solutions to life in oligotrophic soil environments.</title>
        <authorList>
            <person name="Leveau J.H."/>
            <person name="Uroz S."/>
            <person name="de Boer W."/>
        </authorList>
    </citation>
    <scope>NUCLEOTIDE SEQUENCE [LARGE SCALE GENOMIC DNA]</scope>
    <source>
        <strain evidence="1 2">Ter331</strain>
    </source>
</reference>